<reference evidence="5 6" key="1">
    <citation type="submission" date="2013-04" db="EMBL/GenBank/DDBJ databases">
        <title>Oceanicola sp. 22II1-22F33 Genome Sequencing.</title>
        <authorList>
            <person name="Lai Q."/>
            <person name="Li G."/>
            <person name="Shao Z."/>
        </authorList>
    </citation>
    <scope>NUCLEOTIDE SEQUENCE [LARGE SCALE GENOMIC DNA]</scope>
    <source>
        <strain evidence="5 6">22II1-22F33</strain>
    </source>
</reference>
<dbReference type="NCBIfam" id="NF004127">
    <property type="entry name" value="PRK05617.1"/>
    <property type="match status" value="1"/>
</dbReference>
<evidence type="ECO:0000313" key="5">
    <source>
        <dbReference type="EMBL" id="OWU74713.1"/>
    </source>
</evidence>
<dbReference type="GO" id="GO:0006574">
    <property type="term" value="P:L-valine catabolic process"/>
    <property type="evidence" value="ECO:0007669"/>
    <property type="project" value="TreeGrafter"/>
</dbReference>
<comment type="caution">
    <text evidence="5">The sequence shown here is derived from an EMBL/GenBank/DDBJ whole genome shotgun (WGS) entry which is preliminary data.</text>
</comment>
<evidence type="ECO:0000259" key="4">
    <source>
        <dbReference type="Pfam" id="PF16113"/>
    </source>
</evidence>
<dbReference type="EMBL" id="AQQR01000003">
    <property type="protein sequence ID" value="OWU74713.1"/>
    <property type="molecule type" value="Genomic_DNA"/>
</dbReference>
<dbReference type="InterPro" id="IPR032259">
    <property type="entry name" value="HIBYL-CoA-H"/>
</dbReference>
<organism evidence="5 6">
    <name type="scientific">Marinibacterium profundimaris</name>
    <dbReference type="NCBI Taxonomy" id="1679460"/>
    <lineage>
        <taxon>Bacteria</taxon>
        <taxon>Pseudomonadati</taxon>
        <taxon>Pseudomonadota</taxon>
        <taxon>Alphaproteobacteria</taxon>
        <taxon>Rhodobacterales</taxon>
        <taxon>Paracoccaceae</taxon>
        <taxon>Marinibacterium</taxon>
    </lineage>
</organism>
<dbReference type="EC" id="3.1.2.4" evidence="2"/>
<evidence type="ECO:0000256" key="1">
    <source>
        <dbReference type="ARBA" id="ARBA00001709"/>
    </source>
</evidence>
<accession>A0A225NL94</accession>
<dbReference type="AlphaFoldDB" id="A0A225NL94"/>
<dbReference type="GO" id="GO:0003860">
    <property type="term" value="F:3-hydroxyisobutyryl-CoA hydrolase activity"/>
    <property type="evidence" value="ECO:0007669"/>
    <property type="project" value="UniProtKB-EC"/>
</dbReference>
<dbReference type="OrthoDB" id="9790967at2"/>
<evidence type="ECO:0000313" key="6">
    <source>
        <dbReference type="Proteomes" id="UP000215377"/>
    </source>
</evidence>
<dbReference type="Gene3D" id="3.90.226.10">
    <property type="entry name" value="2-enoyl-CoA Hydratase, Chain A, domain 1"/>
    <property type="match status" value="1"/>
</dbReference>
<comment type="catalytic activity">
    <reaction evidence="1">
        <text>3-hydroxy-2-methylpropanoyl-CoA + H2O = 3-hydroxy-2-methylpropanoate + CoA + H(+)</text>
        <dbReference type="Rhea" id="RHEA:20888"/>
        <dbReference type="ChEBI" id="CHEBI:11805"/>
        <dbReference type="ChEBI" id="CHEBI:15377"/>
        <dbReference type="ChEBI" id="CHEBI:15378"/>
        <dbReference type="ChEBI" id="CHEBI:57287"/>
        <dbReference type="ChEBI" id="CHEBI:57340"/>
        <dbReference type="EC" id="3.1.2.4"/>
    </reaction>
</comment>
<keyword evidence="6" id="KW-1185">Reference proteome</keyword>
<protein>
    <recommendedName>
        <fullName evidence="2">3-hydroxyisobutyryl-CoA hydrolase</fullName>
        <ecNumber evidence="2">3.1.2.4</ecNumber>
    </recommendedName>
</protein>
<proteinExistence type="predicted"/>
<feature type="domain" description="Enoyl-CoA hydratase/isomerase" evidence="4">
    <location>
        <begin position="13"/>
        <end position="331"/>
    </location>
</feature>
<gene>
    <name evidence="5" type="ORF">ATO3_08815</name>
</gene>
<evidence type="ECO:0000256" key="2">
    <source>
        <dbReference type="ARBA" id="ARBA00011915"/>
    </source>
</evidence>
<dbReference type="Pfam" id="PF16113">
    <property type="entry name" value="ECH_2"/>
    <property type="match status" value="1"/>
</dbReference>
<dbReference type="CDD" id="cd06558">
    <property type="entry name" value="crotonase-like"/>
    <property type="match status" value="1"/>
</dbReference>
<dbReference type="Proteomes" id="UP000215377">
    <property type="component" value="Unassembled WGS sequence"/>
</dbReference>
<dbReference type="SUPFAM" id="SSF52096">
    <property type="entry name" value="ClpP/crotonase"/>
    <property type="match status" value="1"/>
</dbReference>
<evidence type="ECO:0000256" key="3">
    <source>
        <dbReference type="ARBA" id="ARBA00022801"/>
    </source>
</evidence>
<sequence>MSDIHIRITGRAGRITLTRPRALNALTWDMCLEMDAALKVWAGDDAVALVVIDAEGDKAFCAGGDIAQLHAHGIQGDYDYARRFWRDEYLMNARLADFPKPVVSFMQGFTMGGGVGIGCHGSHRIVGDSSRMAMPECGIGLIPDVGGTYLLAKAPGRLGAYQGLTGARMGPGDAIHVGFADAYVPEDDWPAVIAALEESGTPDVIPQAAAPAAPLKSMQAEVVTLFSGTDLSEILERCSASGSELATGAAKALRRGSPLAMAATLEMLERLGGGPDLTIQQALALEYRFTWRAMEHGDFLEGIRAQIIDKDRSPSWRDGLATLDQARIDAMLAPLGEDELTFEGE</sequence>
<dbReference type="PANTHER" id="PTHR43176:SF3">
    <property type="entry name" value="3-HYDROXYISOBUTYRYL-COA HYDROLASE, MITOCHONDRIAL"/>
    <property type="match status" value="1"/>
</dbReference>
<dbReference type="RefSeq" id="WP_088649492.1">
    <property type="nucleotide sequence ID" value="NZ_AQQR01000003.1"/>
</dbReference>
<name>A0A225NL94_9RHOB</name>
<keyword evidence="3" id="KW-0378">Hydrolase</keyword>
<dbReference type="InterPro" id="IPR045004">
    <property type="entry name" value="ECH_dom"/>
</dbReference>
<dbReference type="InterPro" id="IPR029045">
    <property type="entry name" value="ClpP/crotonase-like_dom_sf"/>
</dbReference>
<dbReference type="GO" id="GO:0005829">
    <property type="term" value="C:cytosol"/>
    <property type="evidence" value="ECO:0007669"/>
    <property type="project" value="TreeGrafter"/>
</dbReference>
<dbReference type="PANTHER" id="PTHR43176">
    <property type="entry name" value="3-HYDROXYISOBUTYRYL-COA HYDROLASE-RELATED"/>
    <property type="match status" value="1"/>
</dbReference>